<accession>A0AAD8IFT8</accession>
<keyword evidence="10" id="KW-0446">Lipid-binding</keyword>
<dbReference type="SUPFAM" id="SSF49503">
    <property type="entry name" value="Cupredoxins"/>
    <property type="match status" value="1"/>
</dbReference>
<keyword evidence="15" id="KW-1185">Reference proteome</keyword>
<organism evidence="14 15">
    <name type="scientific">Heracleum sosnowskyi</name>
    <dbReference type="NCBI Taxonomy" id="360622"/>
    <lineage>
        <taxon>Eukaryota</taxon>
        <taxon>Viridiplantae</taxon>
        <taxon>Streptophyta</taxon>
        <taxon>Embryophyta</taxon>
        <taxon>Tracheophyta</taxon>
        <taxon>Spermatophyta</taxon>
        <taxon>Magnoliopsida</taxon>
        <taxon>eudicotyledons</taxon>
        <taxon>Gunneridae</taxon>
        <taxon>Pentapetalae</taxon>
        <taxon>asterids</taxon>
        <taxon>campanulids</taxon>
        <taxon>Apiales</taxon>
        <taxon>Apiaceae</taxon>
        <taxon>Apioideae</taxon>
        <taxon>apioid superclade</taxon>
        <taxon>Tordylieae</taxon>
        <taxon>Tordyliinae</taxon>
        <taxon>Heracleum</taxon>
    </lineage>
</organism>
<keyword evidence="4" id="KW-0812">Transmembrane</keyword>
<dbReference type="InterPro" id="IPR045050">
    <property type="entry name" value="Synaptotagmin_plant"/>
</dbReference>
<proteinExistence type="inferred from homology"/>
<keyword evidence="5" id="KW-0479">Metal-binding</keyword>
<keyword evidence="8" id="KW-1133">Transmembrane helix</keyword>
<dbReference type="Pfam" id="PF17047">
    <property type="entry name" value="SMP_LBD"/>
    <property type="match status" value="1"/>
</dbReference>
<dbReference type="InterPro" id="IPR039010">
    <property type="entry name" value="Synaptotagmin_SMP"/>
</dbReference>
<evidence type="ECO:0000256" key="5">
    <source>
        <dbReference type="ARBA" id="ARBA00022723"/>
    </source>
</evidence>
<dbReference type="CDD" id="cd21677">
    <property type="entry name" value="SMP_SYT"/>
    <property type="match status" value="1"/>
</dbReference>
<name>A0AAD8IFT8_9APIA</name>
<dbReference type="GO" id="GO:0046872">
    <property type="term" value="F:metal ion binding"/>
    <property type="evidence" value="ECO:0007669"/>
    <property type="project" value="UniProtKB-KW"/>
</dbReference>
<comment type="similarity">
    <text evidence="2">Belongs to the synaptotagmin family.</text>
</comment>
<keyword evidence="9" id="KW-0445">Lipid transport</keyword>
<evidence type="ECO:0000256" key="4">
    <source>
        <dbReference type="ARBA" id="ARBA00022692"/>
    </source>
</evidence>
<protein>
    <recommendedName>
        <fullName evidence="13">SMP-LTD domain-containing protein</fullName>
    </recommendedName>
</protein>
<evidence type="ECO:0000256" key="11">
    <source>
        <dbReference type="ARBA" id="ARBA00023136"/>
    </source>
</evidence>
<dbReference type="PROSITE" id="PS51847">
    <property type="entry name" value="SMP"/>
    <property type="match status" value="1"/>
</dbReference>
<evidence type="ECO:0000256" key="2">
    <source>
        <dbReference type="ARBA" id="ARBA00006996"/>
    </source>
</evidence>
<reference evidence="14" key="2">
    <citation type="submission" date="2023-05" db="EMBL/GenBank/DDBJ databases">
        <authorList>
            <person name="Schelkunov M.I."/>
        </authorList>
    </citation>
    <scope>NUCLEOTIDE SEQUENCE</scope>
    <source>
        <strain evidence="14">Hsosn_3</strain>
        <tissue evidence="14">Leaf</tissue>
    </source>
</reference>
<dbReference type="GO" id="GO:0008289">
    <property type="term" value="F:lipid binding"/>
    <property type="evidence" value="ECO:0007669"/>
    <property type="project" value="UniProtKB-KW"/>
</dbReference>
<feature type="domain" description="SMP-LTD" evidence="13">
    <location>
        <begin position="45"/>
        <end position="279"/>
    </location>
</feature>
<comment type="subcellular location">
    <subcellularLocation>
        <location evidence="1">Membrane</location>
        <topology evidence="1">Single-pass membrane protein</topology>
    </subcellularLocation>
</comment>
<feature type="compositionally biased region" description="Low complexity" evidence="12">
    <location>
        <begin position="1"/>
        <end position="16"/>
    </location>
</feature>
<evidence type="ECO:0000256" key="7">
    <source>
        <dbReference type="ARBA" id="ARBA00022837"/>
    </source>
</evidence>
<evidence type="ECO:0000256" key="10">
    <source>
        <dbReference type="ARBA" id="ARBA00023121"/>
    </source>
</evidence>
<dbReference type="Proteomes" id="UP001237642">
    <property type="component" value="Unassembled WGS sequence"/>
</dbReference>
<dbReference type="EMBL" id="JAUIZM010000005">
    <property type="protein sequence ID" value="KAK1383110.1"/>
    <property type="molecule type" value="Genomic_DNA"/>
</dbReference>
<evidence type="ECO:0000256" key="3">
    <source>
        <dbReference type="ARBA" id="ARBA00022448"/>
    </source>
</evidence>
<evidence type="ECO:0000256" key="12">
    <source>
        <dbReference type="SAM" id="MobiDB-lite"/>
    </source>
</evidence>
<dbReference type="GO" id="GO:0016020">
    <property type="term" value="C:membrane"/>
    <property type="evidence" value="ECO:0007669"/>
    <property type="project" value="UniProtKB-SubCell"/>
</dbReference>
<dbReference type="GO" id="GO:0006869">
    <property type="term" value="P:lipid transport"/>
    <property type="evidence" value="ECO:0007669"/>
    <property type="project" value="UniProtKB-KW"/>
</dbReference>
<dbReference type="Gene3D" id="2.60.40.420">
    <property type="entry name" value="Cupredoxins - blue copper proteins"/>
    <property type="match status" value="1"/>
</dbReference>
<dbReference type="InterPro" id="IPR008972">
    <property type="entry name" value="Cupredoxin"/>
</dbReference>
<gene>
    <name evidence="14" type="ORF">POM88_020845</name>
</gene>
<dbReference type="Pfam" id="PF00394">
    <property type="entry name" value="Cu-oxidase"/>
    <property type="match status" value="1"/>
</dbReference>
<keyword evidence="6" id="KW-0677">Repeat</keyword>
<evidence type="ECO:0000256" key="8">
    <source>
        <dbReference type="ARBA" id="ARBA00022989"/>
    </source>
</evidence>
<evidence type="ECO:0000313" key="15">
    <source>
        <dbReference type="Proteomes" id="UP001237642"/>
    </source>
</evidence>
<evidence type="ECO:0000256" key="6">
    <source>
        <dbReference type="ARBA" id="ARBA00022737"/>
    </source>
</evidence>
<comment type="caution">
    <text evidence="14">The sequence shown here is derived from an EMBL/GenBank/DDBJ whole genome shotgun (WGS) entry which is preliminary data.</text>
</comment>
<dbReference type="InterPro" id="IPR001117">
    <property type="entry name" value="Cu-oxidase_2nd"/>
</dbReference>
<evidence type="ECO:0000313" key="14">
    <source>
        <dbReference type="EMBL" id="KAK1383110.1"/>
    </source>
</evidence>
<dbReference type="InterPro" id="IPR031468">
    <property type="entry name" value="SMP_LBD"/>
</dbReference>
<dbReference type="PANTHER" id="PTHR10774">
    <property type="entry name" value="EXTENDED SYNAPTOTAGMIN-RELATED"/>
    <property type="match status" value="1"/>
</dbReference>
<keyword evidence="3" id="KW-0813">Transport</keyword>
<evidence type="ECO:0000256" key="9">
    <source>
        <dbReference type="ARBA" id="ARBA00023055"/>
    </source>
</evidence>
<reference evidence="14" key="1">
    <citation type="submission" date="2023-02" db="EMBL/GenBank/DDBJ databases">
        <title>Genome of toxic invasive species Heracleum sosnowskyi carries increased number of genes despite the absence of recent whole-genome duplications.</title>
        <authorList>
            <person name="Schelkunov M."/>
            <person name="Shtratnikova V."/>
            <person name="Makarenko M."/>
            <person name="Klepikova A."/>
            <person name="Omelchenko D."/>
            <person name="Novikova G."/>
            <person name="Obukhova E."/>
            <person name="Bogdanov V."/>
            <person name="Penin A."/>
            <person name="Logacheva M."/>
        </authorList>
    </citation>
    <scope>NUCLEOTIDE SEQUENCE</scope>
    <source>
        <strain evidence="14">Hsosn_3</strain>
        <tissue evidence="14">Leaf</tissue>
    </source>
</reference>
<feature type="region of interest" description="Disordered" evidence="12">
    <location>
        <begin position="1"/>
        <end position="21"/>
    </location>
</feature>
<sequence>MADSSEQEASSSSNQDPHIRPLVEQDSKSLQRLLPEIPLWVKNPDYDRVDWLNKFLEHMWPYLDKAICKTTKNIAKPIIAEQILKYKIESVEFEALTLGSLPPTFHGMKVYVTDEKELIMEPALKWAGNPNVTVAVKANGLKTTIQEVDRFDDLDKFLQQDGYTGPEHPCTVVYRTKHWGIPYFLPFGIPLLYPYLNRFSELMVHKPGESLALSLLASILALVLNFRIQGHNLLLAETEGPYTVQQNYTSLDIHVGQTYSFLLSTDQNASTDYYIVESARFVNESVWRRVTGVGILRYSNSKGKASGPLPEAPQDQFDKTFSMNQARSIRWNVSASDARPNPQGSF</sequence>
<dbReference type="AlphaFoldDB" id="A0AAD8IFT8"/>
<keyword evidence="11" id="KW-0472">Membrane</keyword>
<dbReference type="PANTHER" id="PTHR10774:SF188">
    <property type="entry name" value="SYNAPTOTAGMIN-2"/>
    <property type="match status" value="1"/>
</dbReference>
<dbReference type="GO" id="GO:0005783">
    <property type="term" value="C:endoplasmic reticulum"/>
    <property type="evidence" value="ECO:0007669"/>
    <property type="project" value="TreeGrafter"/>
</dbReference>
<evidence type="ECO:0000256" key="1">
    <source>
        <dbReference type="ARBA" id="ARBA00004167"/>
    </source>
</evidence>
<keyword evidence="7" id="KW-0106">Calcium</keyword>
<evidence type="ECO:0000259" key="13">
    <source>
        <dbReference type="PROSITE" id="PS51847"/>
    </source>
</evidence>